<gene>
    <name evidence="1" type="ORF">RQX22_08030</name>
</gene>
<dbReference type="GO" id="GO:0032259">
    <property type="term" value="P:methylation"/>
    <property type="evidence" value="ECO:0007669"/>
    <property type="project" value="UniProtKB-KW"/>
</dbReference>
<dbReference type="EMBL" id="JAVUPU010000003">
    <property type="protein sequence ID" value="MDT9598894.1"/>
    <property type="molecule type" value="Genomic_DNA"/>
</dbReference>
<protein>
    <submittedName>
        <fullName evidence="1">Methyltransferase domain-containing protein</fullName>
    </submittedName>
</protein>
<evidence type="ECO:0000313" key="1">
    <source>
        <dbReference type="EMBL" id="MDT9598894.1"/>
    </source>
</evidence>
<keyword evidence="2" id="KW-1185">Reference proteome</keyword>
<proteinExistence type="predicted"/>
<comment type="caution">
    <text evidence="1">The sequence shown here is derived from an EMBL/GenBank/DDBJ whole genome shotgun (WGS) entry which is preliminary data.</text>
</comment>
<name>A0ABU3Q707_9SPHN</name>
<dbReference type="SUPFAM" id="SSF53335">
    <property type="entry name" value="S-adenosyl-L-methionine-dependent methyltransferases"/>
    <property type="match status" value="1"/>
</dbReference>
<keyword evidence="1" id="KW-0489">Methyltransferase</keyword>
<dbReference type="InterPro" id="IPR029063">
    <property type="entry name" value="SAM-dependent_MTases_sf"/>
</dbReference>
<sequence>MTSPKQLAVRILWNLNQGVGRVRRLLTRGRLDHYDRLHLGSGSRRLEGWANLDIDGYGHLVWDLRKPLPMGTDRARLIYTEHFIEHIPRDDARKLFTHARSVLKSDGILRISTPDLAKIARDYVEGKLVQMPHGNWFPATLCQMMNDAMRRWGHVFVYDQPELESLLRECGYTRIERVRWGESDHPELRGLESRPDFDDLIVEARP</sequence>
<dbReference type="GO" id="GO:0008168">
    <property type="term" value="F:methyltransferase activity"/>
    <property type="evidence" value="ECO:0007669"/>
    <property type="project" value="UniProtKB-KW"/>
</dbReference>
<reference evidence="1 2" key="1">
    <citation type="submission" date="2023-05" db="EMBL/GenBank/DDBJ databases">
        <authorList>
            <person name="Guo Y."/>
        </authorList>
    </citation>
    <scope>NUCLEOTIDE SEQUENCE [LARGE SCALE GENOMIC DNA]</scope>
    <source>
        <strain evidence="1 2">GR2756</strain>
    </source>
</reference>
<keyword evidence="1" id="KW-0808">Transferase</keyword>
<dbReference type="Gene3D" id="3.40.50.150">
    <property type="entry name" value="Vaccinia Virus protein VP39"/>
    <property type="match status" value="1"/>
</dbReference>
<dbReference type="Proteomes" id="UP001259572">
    <property type="component" value="Unassembled WGS sequence"/>
</dbReference>
<organism evidence="1 2">
    <name type="scientific">Sphingosinicella rhizophila</name>
    <dbReference type="NCBI Taxonomy" id="3050082"/>
    <lineage>
        <taxon>Bacteria</taxon>
        <taxon>Pseudomonadati</taxon>
        <taxon>Pseudomonadota</taxon>
        <taxon>Alphaproteobacteria</taxon>
        <taxon>Sphingomonadales</taxon>
        <taxon>Sphingosinicellaceae</taxon>
        <taxon>Sphingosinicella</taxon>
    </lineage>
</organism>
<evidence type="ECO:0000313" key="2">
    <source>
        <dbReference type="Proteomes" id="UP001259572"/>
    </source>
</evidence>
<accession>A0ABU3Q707</accession>
<dbReference type="RefSeq" id="WP_315725336.1">
    <property type="nucleotide sequence ID" value="NZ_JAVUPU010000003.1"/>
</dbReference>
<dbReference type="Pfam" id="PF13489">
    <property type="entry name" value="Methyltransf_23"/>
    <property type="match status" value="1"/>
</dbReference>